<gene>
    <name evidence="5" type="ORF">C1645_837003</name>
</gene>
<sequence>MGQLMYGIMENIINLNCLIYGNLPIVDHAFSIKIGRNETISELQRLIKAQKPSCFQCGPGELLLWKVNIPMDKNELLENISFRNNEIVKAVYEVSNYWKGSQDIPKENVHVIVKDPFSLYYRNE</sequence>
<dbReference type="EMBL" id="QKYT01000796">
    <property type="protein sequence ID" value="RIA81445.1"/>
    <property type="molecule type" value="Genomic_DNA"/>
</dbReference>
<proteinExistence type="predicted"/>
<accession>A0A397SAX9</accession>
<evidence type="ECO:0000313" key="6">
    <source>
        <dbReference type="Proteomes" id="UP000265703"/>
    </source>
</evidence>
<dbReference type="OrthoDB" id="2387277at2759"/>
<protein>
    <recommendedName>
        <fullName evidence="4">Crinkler effector protein N-terminal domain-containing protein</fullName>
    </recommendedName>
</protein>
<evidence type="ECO:0000256" key="2">
    <source>
        <dbReference type="ARBA" id="ARBA00004613"/>
    </source>
</evidence>
<dbReference type="Proteomes" id="UP000265703">
    <property type="component" value="Unassembled WGS sequence"/>
</dbReference>
<name>A0A397SAX9_9GLOM</name>
<comment type="caution">
    <text evidence="5">The sequence shown here is derived from an EMBL/GenBank/DDBJ whole genome shotgun (WGS) entry which is preliminary data.</text>
</comment>
<evidence type="ECO:0000256" key="1">
    <source>
        <dbReference type="ARBA" id="ARBA00004340"/>
    </source>
</evidence>
<evidence type="ECO:0000259" key="4">
    <source>
        <dbReference type="Pfam" id="PF20147"/>
    </source>
</evidence>
<comment type="subcellular location">
    <subcellularLocation>
        <location evidence="1">Host cell</location>
    </subcellularLocation>
    <subcellularLocation>
        <location evidence="2">Secreted</location>
    </subcellularLocation>
</comment>
<dbReference type="Pfam" id="PF20147">
    <property type="entry name" value="Crinkler"/>
    <property type="match status" value="1"/>
</dbReference>
<dbReference type="GO" id="GO:0005576">
    <property type="term" value="C:extracellular region"/>
    <property type="evidence" value="ECO:0007669"/>
    <property type="project" value="UniProtKB-SubCell"/>
</dbReference>
<reference evidence="5 6" key="1">
    <citation type="submission" date="2018-06" db="EMBL/GenBank/DDBJ databases">
        <title>Comparative genomics reveals the genomic features of Rhizophagus irregularis, R. cerebriforme, R. diaphanum and Gigaspora rosea, and their symbiotic lifestyle signature.</title>
        <authorList>
            <person name="Morin E."/>
            <person name="San Clemente H."/>
            <person name="Chen E.C.H."/>
            <person name="De La Providencia I."/>
            <person name="Hainaut M."/>
            <person name="Kuo A."/>
            <person name="Kohler A."/>
            <person name="Murat C."/>
            <person name="Tang N."/>
            <person name="Roy S."/>
            <person name="Loubradou J."/>
            <person name="Henrissat B."/>
            <person name="Grigoriev I.V."/>
            <person name="Corradi N."/>
            <person name="Roux C."/>
            <person name="Martin F.M."/>
        </authorList>
    </citation>
    <scope>NUCLEOTIDE SEQUENCE [LARGE SCALE GENOMIC DNA]</scope>
    <source>
        <strain evidence="5 6">DAOM 227022</strain>
    </source>
</reference>
<dbReference type="InterPro" id="IPR045379">
    <property type="entry name" value="Crinkler_N"/>
</dbReference>
<organism evidence="5 6">
    <name type="scientific">Glomus cerebriforme</name>
    <dbReference type="NCBI Taxonomy" id="658196"/>
    <lineage>
        <taxon>Eukaryota</taxon>
        <taxon>Fungi</taxon>
        <taxon>Fungi incertae sedis</taxon>
        <taxon>Mucoromycota</taxon>
        <taxon>Glomeromycotina</taxon>
        <taxon>Glomeromycetes</taxon>
        <taxon>Glomerales</taxon>
        <taxon>Glomeraceae</taxon>
        <taxon>Glomus</taxon>
    </lineage>
</organism>
<evidence type="ECO:0000256" key="3">
    <source>
        <dbReference type="ARBA" id="ARBA00022525"/>
    </source>
</evidence>
<keyword evidence="6" id="KW-1185">Reference proteome</keyword>
<dbReference type="GO" id="GO:0043657">
    <property type="term" value="C:host cell"/>
    <property type="evidence" value="ECO:0007669"/>
    <property type="project" value="UniProtKB-SubCell"/>
</dbReference>
<feature type="domain" description="Crinkler effector protein N-terminal" evidence="4">
    <location>
        <begin position="13"/>
        <end position="114"/>
    </location>
</feature>
<keyword evidence="3" id="KW-0964">Secreted</keyword>
<dbReference type="AlphaFoldDB" id="A0A397SAX9"/>
<evidence type="ECO:0000313" key="5">
    <source>
        <dbReference type="EMBL" id="RIA81445.1"/>
    </source>
</evidence>